<keyword evidence="3" id="KW-0645">Protease</keyword>
<accession>A0A238XR57</accession>
<keyword evidence="3" id="KW-0378">Hydrolase</keyword>
<evidence type="ECO:0000313" key="3">
    <source>
        <dbReference type="EMBL" id="SNR61437.1"/>
    </source>
</evidence>
<dbReference type="Gene3D" id="3.40.350.10">
    <property type="entry name" value="Creatinase/prolidase N-terminal domain"/>
    <property type="match status" value="1"/>
</dbReference>
<dbReference type="PANTHER" id="PTHR46112">
    <property type="entry name" value="AMINOPEPTIDASE"/>
    <property type="match status" value="1"/>
</dbReference>
<dbReference type="Proteomes" id="UP000198324">
    <property type="component" value="Unassembled WGS sequence"/>
</dbReference>
<gene>
    <name evidence="3" type="ORF">SAMN04488503_0363</name>
</gene>
<evidence type="ECO:0000259" key="2">
    <source>
        <dbReference type="Pfam" id="PF01321"/>
    </source>
</evidence>
<organism evidence="3 4">
    <name type="scientific">Humidesulfovibrio mexicanus</name>
    <dbReference type="NCBI Taxonomy" id="147047"/>
    <lineage>
        <taxon>Bacteria</taxon>
        <taxon>Pseudomonadati</taxon>
        <taxon>Thermodesulfobacteriota</taxon>
        <taxon>Desulfovibrionia</taxon>
        <taxon>Desulfovibrionales</taxon>
        <taxon>Desulfovibrionaceae</taxon>
        <taxon>Humidesulfovibrio</taxon>
    </lineage>
</organism>
<dbReference type="InterPro" id="IPR000994">
    <property type="entry name" value="Pept_M24"/>
</dbReference>
<dbReference type="InterPro" id="IPR000587">
    <property type="entry name" value="Creatinase_N"/>
</dbReference>
<dbReference type="CDD" id="cd01066">
    <property type="entry name" value="APP_MetAP"/>
    <property type="match status" value="1"/>
</dbReference>
<feature type="domain" description="Peptidase M24" evidence="1">
    <location>
        <begin position="152"/>
        <end position="390"/>
    </location>
</feature>
<dbReference type="EMBL" id="FZOC01000001">
    <property type="protein sequence ID" value="SNR61437.1"/>
    <property type="molecule type" value="Genomic_DNA"/>
</dbReference>
<evidence type="ECO:0000259" key="1">
    <source>
        <dbReference type="Pfam" id="PF00557"/>
    </source>
</evidence>
<reference evidence="3 4" key="1">
    <citation type="submission" date="2017-06" db="EMBL/GenBank/DDBJ databases">
        <authorList>
            <person name="Kim H.J."/>
            <person name="Triplett B.A."/>
        </authorList>
    </citation>
    <scope>NUCLEOTIDE SEQUENCE [LARGE SCALE GENOMIC DNA]</scope>
    <source>
        <strain evidence="3 4">DSM 13116</strain>
    </source>
</reference>
<dbReference type="InterPro" id="IPR036005">
    <property type="entry name" value="Creatinase/aminopeptidase-like"/>
</dbReference>
<proteinExistence type="predicted"/>
<dbReference type="Pfam" id="PF00557">
    <property type="entry name" value="Peptidase_M24"/>
    <property type="match status" value="1"/>
</dbReference>
<dbReference type="SUPFAM" id="SSF55920">
    <property type="entry name" value="Creatinase/aminopeptidase"/>
    <property type="match status" value="1"/>
</dbReference>
<keyword evidence="4" id="KW-1185">Reference proteome</keyword>
<dbReference type="InterPro" id="IPR029149">
    <property type="entry name" value="Creatin/AminoP/Spt16_N"/>
</dbReference>
<sequence>MFEALATIPAEELTLRHERCRKLLDEFVPDAGGLLVFARPAIYYLTGTLGTGCLWLPREGQPLLMLRKGEGRAALEAPTIPLATYRSYKDLAVLAAEAGAPLSATIAVDMGGLSWQLGDMLRSRLGAHRFVSGDQVLAVAQSLKSEWELRILRSCGERHHMALHDVLPQLIRPGMSEREIAHTAWAVFFELGHQGILRMSAFGEECFLGHVSAGDSGIYPSSFNGPLGVRGEHPAVPLMGYAGKLWKAGEPLALDIGFQLEGYHTDKTQLYWGGHSSTVPAQVQAAHDFCVEVQAWAAEQLKPGARVSDIWAHCLHWAETAGFAEGFMGLGSNKVPFLGHGIGLAIDGWPAIAKGFDRPVEKGMVFALEPKQAIGGLGMVGVENTYEVTDSGGACITGQEYELLCVQD</sequence>
<dbReference type="Gene3D" id="3.90.230.10">
    <property type="entry name" value="Creatinase/methionine aminopeptidase superfamily"/>
    <property type="match status" value="1"/>
</dbReference>
<protein>
    <submittedName>
        <fullName evidence="3">Xaa-Pro aminopeptidase</fullName>
    </submittedName>
</protein>
<name>A0A238XR57_9BACT</name>
<evidence type="ECO:0000313" key="4">
    <source>
        <dbReference type="Proteomes" id="UP000198324"/>
    </source>
</evidence>
<dbReference type="Pfam" id="PF01321">
    <property type="entry name" value="Creatinase_N"/>
    <property type="match status" value="1"/>
</dbReference>
<feature type="domain" description="Creatinase N-terminal" evidence="2">
    <location>
        <begin position="16"/>
        <end position="137"/>
    </location>
</feature>
<dbReference type="PANTHER" id="PTHR46112:SF2">
    <property type="entry name" value="XAA-PRO AMINOPEPTIDASE P-RELATED"/>
    <property type="match status" value="1"/>
</dbReference>
<dbReference type="GO" id="GO:0004177">
    <property type="term" value="F:aminopeptidase activity"/>
    <property type="evidence" value="ECO:0007669"/>
    <property type="project" value="UniProtKB-KW"/>
</dbReference>
<keyword evidence="3" id="KW-0031">Aminopeptidase</keyword>
<dbReference type="OrthoDB" id="9806388at2"/>
<dbReference type="SUPFAM" id="SSF53092">
    <property type="entry name" value="Creatinase/prolidase N-terminal domain"/>
    <property type="match status" value="1"/>
</dbReference>
<dbReference type="InterPro" id="IPR050659">
    <property type="entry name" value="Peptidase_M24B"/>
</dbReference>
<dbReference type="RefSeq" id="WP_089271107.1">
    <property type="nucleotide sequence ID" value="NZ_FZOC01000001.1"/>
</dbReference>
<dbReference type="AlphaFoldDB" id="A0A238XR57"/>